<proteinExistence type="inferred from homology"/>
<reference evidence="8 9" key="1">
    <citation type="submission" date="2019-09" db="EMBL/GenBank/DDBJ databases">
        <title>Draft genome of the ectomycorrhizal ascomycete Sphaerosporella brunnea.</title>
        <authorList>
            <consortium name="DOE Joint Genome Institute"/>
            <person name="Benucci G.M."/>
            <person name="Marozzi G."/>
            <person name="Antonielli L."/>
            <person name="Sanchez S."/>
            <person name="Marco P."/>
            <person name="Wang X."/>
            <person name="Falini L.B."/>
            <person name="Barry K."/>
            <person name="Haridas S."/>
            <person name="Lipzen A."/>
            <person name="Labutti K."/>
            <person name="Grigoriev I.V."/>
            <person name="Murat C."/>
            <person name="Martin F."/>
            <person name="Albertini E."/>
            <person name="Donnini D."/>
            <person name="Bonito G."/>
        </authorList>
    </citation>
    <scope>NUCLEOTIDE SEQUENCE [LARGE SCALE GENOMIC DNA]</scope>
    <source>
        <strain evidence="8 9">Sb_GMNB300</strain>
    </source>
</reference>
<accession>A0A5J5EXD8</accession>
<comment type="function">
    <text evidence="7">May be involved in the degradation of misfolded endoplasmic reticulum (ER) luminal proteins.</text>
</comment>
<keyword evidence="5 7" id="KW-1133">Transmembrane helix</keyword>
<evidence type="ECO:0000256" key="5">
    <source>
        <dbReference type="ARBA" id="ARBA00022989"/>
    </source>
</evidence>
<evidence type="ECO:0000256" key="4">
    <source>
        <dbReference type="ARBA" id="ARBA00022824"/>
    </source>
</evidence>
<dbReference type="EMBL" id="VXIS01000090">
    <property type="protein sequence ID" value="KAA8906302.1"/>
    <property type="molecule type" value="Genomic_DNA"/>
</dbReference>
<gene>
    <name evidence="8" type="ORF">FN846DRAFT_949057</name>
</gene>
<comment type="caution">
    <text evidence="8">The sequence shown here is derived from an EMBL/GenBank/DDBJ whole genome shotgun (WGS) entry which is preliminary data.</text>
</comment>
<dbReference type="SUPFAM" id="SSF144091">
    <property type="entry name" value="Rhomboid-like"/>
    <property type="match status" value="1"/>
</dbReference>
<dbReference type="GO" id="GO:0006950">
    <property type="term" value="P:response to stress"/>
    <property type="evidence" value="ECO:0007669"/>
    <property type="project" value="UniProtKB-ARBA"/>
</dbReference>
<feature type="transmembrane region" description="Helical" evidence="7">
    <location>
        <begin position="21"/>
        <end position="43"/>
    </location>
</feature>
<feature type="transmembrane region" description="Helical" evidence="7">
    <location>
        <begin position="100"/>
        <end position="133"/>
    </location>
</feature>
<organism evidence="8 9">
    <name type="scientific">Sphaerosporella brunnea</name>
    <dbReference type="NCBI Taxonomy" id="1250544"/>
    <lineage>
        <taxon>Eukaryota</taxon>
        <taxon>Fungi</taxon>
        <taxon>Dikarya</taxon>
        <taxon>Ascomycota</taxon>
        <taxon>Pezizomycotina</taxon>
        <taxon>Pezizomycetes</taxon>
        <taxon>Pezizales</taxon>
        <taxon>Pyronemataceae</taxon>
        <taxon>Sphaerosporella</taxon>
    </lineage>
</organism>
<evidence type="ECO:0000256" key="7">
    <source>
        <dbReference type="RuleBase" id="RU363059"/>
    </source>
</evidence>
<evidence type="ECO:0000256" key="6">
    <source>
        <dbReference type="ARBA" id="ARBA00023136"/>
    </source>
</evidence>
<evidence type="ECO:0000256" key="2">
    <source>
        <dbReference type="ARBA" id="ARBA00008917"/>
    </source>
</evidence>
<dbReference type="Proteomes" id="UP000326924">
    <property type="component" value="Unassembled WGS sequence"/>
</dbReference>
<protein>
    <recommendedName>
        <fullName evidence="7">Derlin</fullName>
    </recommendedName>
</protein>
<comment type="subcellular location">
    <subcellularLocation>
        <location evidence="1 7">Endoplasmic reticulum membrane</location>
        <topology evidence="1 7">Multi-pass membrane protein</topology>
    </subcellularLocation>
</comment>
<feature type="transmembrane region" description="Helical" evidence="7">
    <location>
        <begin position="55"/>
        <end position="79"/>
    </location>
</feature>
<dbReference type="InterPro" id="IPR007599">
    <property type="entry name" value="DER1"/>
</dbReference>
<dbReference type="InterPro" id="IPR035952">
    <property type="entry name" value="Rhomboid-like_sf"/>
</dbReference>
<evidence type="ECO:0000313" key="8">
    <source>
        <dbReference type="EMBL" id="KAA8906302.1"/>
    </source>
</evidence>
<evidence type="ECO:0000256" key="1">
    <source>
        <dbReference type="ARBA" id="ARBA00004477"/>
    </source>
</evidence>
<dbReference type="GO" id="GO:0005789">
    <property type="term" value="C:endoplasmic reticulum membrane"/>
    <property type="evidence" value="ECO:0007669"/>
    <property type="project" value="UniProtKB-SubCell"/>
</dbReference>
<dbReference type="InParanoid" id="A0A5J5EXD8"/>
<name>A0A5J5EXD8_9PEZI</name>
<dbReference type="Pfam" id="PF04511">
    <property type="entry name" value="DER1"/>
    <property type="match status" value="1"/>
</dbReference>
<dbReference type="OrthoDB" id="19102at2759"/>
<feature type="transmembrane region" description="Helical" evidence="7">
    <location>
        <begin position="153"/>
        <end position="185"/>
    </location>
</feature>
<sequence length="263" mass="29338">MADIGQIIRDAPPVARTLAGATLLISFSSFVLGLVNPMYFIYIPHMVWNPARLQLWRLVTSFLLSSPKLGVLMDPFFLFKYASDCEHVRLRRKGDFMVFLLFVGSIIVLLNTFLIGGMTFCSPLILSLAYYWAAFESPSTRVNFFIATFPVKFLPWIMLLMTLVQGGNVFLDLTGIVAAHAYLFLTEIWPRFGGGRDLLRPLGDTVEGWFEGYERAARPQQPQRVQAQAGVRVGGAEGATGSSLFGQRSQVWAHRGQGHRLGS</sequence>
<comment type="similarity">
    <text evidence="2 7">Belongs to the derlin family.</text>
</comment>
<dbReference type="AlphaFoldDB" id="A0A5J5EXD8"/>
<keyword evidence="6 7" id="KW-0472">Membrane</keyword>
<evidence type="ECO:0000256" key="3">
    <source>
        <dbReference type="ARBA" id="ARBA00022692"/>
    </source>
</evidence>
<keyword evidence="4 7" id="KW-0256">Endoplasmic reticulum</keyword>
<keyword evidence="9" id="KW-1185">Reference proteome</keyword>
<keyword evidence="3 7" id="KW-0812">Transmembrane</keyword>
<dbReference type="PANTHER" id="PTHR11009">
    <property type="entry name" value="DER1-LIKE PROTEIN, DERLIN"/>
    <property type="match status" value="1"/>
</dbReference>
<evidence type="ECO:0000313" key="9">
    <source>
        <dbReference type="Proteomes" id="UP000326924"/>
    </source>
</evidence>